<evidence type="ECO:0000313" key="2">
    <source>
        <dbReference type="EMBL" id="CAB5050456.1"/>
    </source>
</evidence>
<proteinExistence type="predicted"/>
<reference evidence="1" key="1">
    <citation type="submission" date="2020-05" db="EMBL/GenBank/DDBJ databases">
        <authorList>
            <person name="Chiriac C."/>
            <person name="Salcher M."/>
            <person name="Ghai R."/>
            <person name="Kavagutti S V."/>
        </authorList>
    </citation>
    <scope>NUCLEOTIDE SEQUENCE</scope>
</reference>
<organism evidence="1">
    <name type="scientific">freshwater metagenome</name>
    <dbReference type="NCBI Taxonomy" id="449393"/>
    <lineage>
        <taxon>unclassified sequences</taxon>
        <taxon>metagenomes</taxon>
        <taxon>ecological metagenomes</taxon>
    </lineage>
</organism>
<dbReference type="EMBL" id="CAFBQI010000074">
    <property type="protein sequence ID" value="CAB5050456.1"/>
    <property type="molecule type" value="Genomic_DNA"/>
</dbReference>
<sequence length="37" mass="4146">MCSRVVCSVCKKYTWSGCGEHVEEALFGVSEDDRCKC</sequence>
<protein>
    <submittedName>
        <fullName evidence="1">Unannotated protein</fullName>
    </submittedName>
</protein>
<name>A0A6J6W056_9ZZZZ</name>
<accession>A0A6J6W056</accession>
<dbReference type="EMBL" id="CAEZZT010000032">
    <property type="protein sequence ID" value="CAB4776448.1"/>
    <property type="molecule type" value="Genomic_DNA"/>
</dbReference>
<gene>
    <name evidence="1" type="ORF">UFOPK2918_00607</name>
    <name evidence="2" type="ORF">UFOPK4303_00911</name>
</gene>
<evidence type="ECO:0000313" key="1">
    <source>
        <dbReference type="EMBL" id="CAB4776448.1"/>
    </source>
</evidence>
<dbReference type="AlphaFoldDB" id="A0A6J6W056"/>